<dbReference type="AlphaFoldDB" id="A0A4Y2WTE1"/>
<comment type="caution">
    <text evidence="1">The sequence shown here is derived from an EMBL/GenBank/DDBJ whole genome shotgun (WGS) entry which is preliminary data.</text>
</comment>
<proteinExistence type="predicted"/>
<reference evidence="1 2" key="1">
    <citation type="journal article" date="2019" name="Sci. Rep.">
        <title>Orb-weaving spider Araneus ventricosus genome elucidates the spidroin gene catalogue.</title>
        <authorList>
            <person name="Kono N."/>
            <person name="Nakamura H."/>
            <person name="Ohtoshi R."/>
            <person name="Moran D.A.P."/>
            <person name="Shinohara A."/>
            <person name="Yoshida Y."/>
            <person name="Fujiwara M."/>
            <person name="Mori M."/>
            <person name="Tomita M."/>
            <person name="Arakawa K."/>
        </authorList>
    </citation>
    <scope>NUCLEOTIDE SEQUENCE [LARGE SCALE GENOMIC DNA]</scope>
</reference>
<protein>
    <submittedName>
        <fullName evidence="1">Uncharacterized protein</fullName>
    </submittedName>
</protein>
<dbReference type="Proteomes" id="UP000499080">
    <property type="component" value="Unassembled WGS sequence"/>
</dbReference>
<evidence type="ECO:0000313" key="1">
    <source>
        <dbReference type="EMBL" id="GBO40673.1"/>
    </source>
</evidence>
<name>A0A4Y2WTE1_ARAVE</name>
<dbReference type="EMBL" id="BGPR01065964">
    <property type="protein sequence ID" value="GBO40673.1"/>
    <property type="molecule type" value="Genomic_DNA"/>
</dbReference>
<sequence>MDPELRIAIEKAVDKRFMKGKNQETRQHHHITVLREVAEILNLPLPCEQEYQLQQLLGMKFCRSDLGTLIDNWVRKNMIGPEKLIKTRELFTILGVDGFNGIGDFKAYLNKDNNSHFNGVVNMYKFLDTSIISSLTGTDSACVVFLALLKLFSTKIVDDQARIVMEQIKNKIESFMHRHAQYYRDIHLVNDNILNALIRVYVNTNPNWFQHALERTNILLKNKKIPL</sequence>
<evidence type="ECO:0000313" key="2">
    <source>
        <dbReference type="Proteomes" id="UP000499080"/>
    </source>
</evidence>
<organism evidence="1 2">
    <name type="scientific">Araneus ventricosus</name>
    <name type="common">Orbweaver spider</name>
    <name type="synonym">Epeira ventricosa</name>
    <dbReference type="NCBI Taxonomy" id="182803"/>
    <lineage>
        <taxon>Eukaryota</taxon>
        <taxon>Metazoa</taxon>
        <taxon>Ecdysozoa</taxon>
        <taxon>Arthropoda</taxon>
        <taxon>Chelicerata</taxon>
        <taxon>Arachnida</taxon>
        <taxon>Araneae</taxon>
        <taxon>Araneomorphae</taxon>
        <taxon>Entelegynae</taxon>
        <taxon>Araneoidea</taxon>
        <taxon>Araneidae</taxon>
        <taxon>Araneus</taxon>
    </lineage>
</organism>
<accession>A0A4Y2WTE1</accession>
<keyword evidence="2" id="KW-1185">Reference proteome</keyword>
<gene>
    <name evidence="1" type="ORF">AVEN_133087_1</name>
</gene>
<dbReference type="OrthoDB" id="6453580at2759"/>